<comment type="caution">
    <text evidence="2">The sequence shown here is derived from an EMBL/GenBank/DDBJ whole genome shotgun (WGS) entry which is preliminary data.</text>
</comment>
<evidence type="ECO:0000313" key="3">
    <source>
        <dbReference type="Proteomes" id="UP000030960"/>
    </source>
</evidence>
<gene>
    <name evidence="2" type="ORF">OA50_02120</name>
</gene>
<feature type="chain" id="PRO_5002083149" evidence="1">
    <location>
        <begin position="21"/>
        <end position="62"/>
    </location>
</feature>
<dbReference type="AlphaFoldDB" id="A0A0B3SRL4"/>
<proteinExistence type="predicted"/>
<evidence type="ECO:0000313" key="2">
    <source>
        <dbReference type="EMBL" id="KHQ53094.1"/>
    </source>
</evidence>
<sequence length="62" mass="6419">MRIALLSMTTLVALANVAVADTPPCMPKVSPGQVKWTTCVPDELHAPSGPKTVSGMGLSVKN</sequence>
<protein>
    <submittedName>
        <fullName evidence="2">Uncharacterized protein</fullName>
    </submittedName>
</protein>
<organism evidence="2 3">
    <name type="scientific">Mameliella alba</name>
    <dbReference type="NCBI Taxonomy" id="561184"/>
    <lineage>
        <taxon>Bacteria</taxon>
        <taxon>Pseudomonadati</taxon>
        <taxon>Pseudomonadota</taxon>
        <taxon>Alphaproteobacteria</taxon>
        <taxon>Rhodobacterales</taxon>
        <taxon>Roseobacteraceae</taxon>
        <taxon>Mameliella</taxon>
    </lineage>
</organism>
<reference evidence="2 3" key="1">
    <citation type="submission" date="2014-10" db="EMBL/GenBank/DDBJ databases">
        <title>Genome sequence of Ponticoccus sp. strain UMTAT08 isolated from clonal culture of toxic dinoflagellate Alexandrium tamiyavanichii.</title>
        <authorList>
            <person name="Gan H.Y."/>
            <person name="Muhd D.-D."/>
            <person name="Mohd Noor M.E."/>
            <person name="Yeong Y.S."/>
            <person name="Usup G."/>
        </authorList>
    </citation>
    <scope>NUCLEOTIDE SEQUENCE [LARGE SCALE GENOMIC DNA]</scope>
    <source>
        <strain evidence="2 3">UMTAT08</strain>
    </source>
</reference>
<dbReference type="RefSeq" id="WP_043140789.1">
    <property type="nucleotide sequence ID" value="NZ_JSUQ01000008.1"/>
</dbReference>
<dbReference type="Proteomes" id="UP000030960">
    <property type="component" value="Unassembled WGS sequence"/>
</dbReference>
<feature type="signal peptide" evidence="1">
    <location>
        <begin position="1"/>
        <end position="20"/>
    </location>
</feature>
<keyword evidence="3" id="KW-1185">Reference proteome</keyword>
<accession>A0A0B3SRL4</accession>
<evidence type="ECO:0000256" key="1">
    <source>
        <dbReference type="SAM" id="SignalP"/>
    </source>
</evidence>
<dbReference type="EMBL" id="JSUQ01000008">
    <property type="protein sequence ID" value="KHQ53094.1"/>
    <property type="molecule type" value="Genomic_DNA"/>
</dbReference>
<keyword evidence="1" id="KW-0732">Signal</keyword>
<name>A0A0B3SRL4_9RHOB</name>